<dbReference type="RefSeq" id="WP_135749154.1">
    <property type="nucleotide sequence ID" value="NZ_RQFL01000031.1"/>
</dbReference>
<name>A0A4R9IJ43_9LEPT</name>
<dbReference type="Proteomes" id="UP000297394">
    <property type="component" value="Unassembled WGS sequence"/>
</dbReference>
<dbReference type="AlphaFoldDB" id="A0A4R9IJ43"/>
<keyword evidence="1" id="KW-1133">Transmembrane helix</keyword>
<feature type="transmembrane region" description="Helical" evidence="1">
    <location>
        <begin position="192"/>
        <end position="213"/>
    </location>
</feature>
<dbReference type="EMBL" id="RQFL01000031">
    <property type="protein sequence ID" value="TGK89187.1"/>
    <property type="molecule type" value="Genomic_DNA"/>
</dbReference>
<reference evidence="3" key="1">
    <citation type="submission" date="2018-10" db="EMBL/GenBank/DDBJ databases">
        <authorList>
            <person name="Vincent A.T."/>
            <person name="Schiettekatte O."/>
            <person name="Bourhy P."/>
            <person name="Veyrier F.J."/>
            <person name="Picardeau M."/>
        </authorList>
    </citation>
    <scope>NUCLEOTIDE SEQUENCE</scope>
    <source>
        <strain evidence="3">201800281</strain>
    </source>
</reference>
<dbReference type="EMBL" id="RQFM01000010">
    <property type="protein sequence ID" value="TGK88541.1"/>
    <property type="molecule type" value="Genomic_DNA"/>
</dbReference>
<feature type="transmembrane region" description="Helical" evidence="1">
    <location>
        <begin position="35"/>
        <end position="60"/>
    </location>
</feature>
<organism evidence="2 4">
    <name type="scientific">Leptospira bourretii</name>
    <dbReference type="NCBI Taxonomy" id="2484962"/>
    <lineage>
        <taxon>Bacteria</taxon>
        <taxon>Pseudomonadati</taxon>
        <taxon>Spirochaetota</taxon>
        <taxon>Spirochaetia</taxon>
        <taxon>Leptospirales</taxon>
        <taxon>Leptospiraceae</taxon>
        <taxon>Leptospira</taxon>
    </lineage>
</organism>
<dbReference type="Proteomes" id="UP000297918">
    <property type="component" value="Unassembled WGS sequence"/>
</dbReference>
<protein>
    <submittedName>
        <fullName evidence="2">Uncharacterized protein</fullName>
    </submittedName>
</protein>
<feature type="transmembrane region" description="Helical" evidence="1">
    <location>
        <begin position="156"/>
        <end position="172"/>
    </location>
</feature>
<evidence type="ECO:0000313" key="2">
    <source>
        <dbReference type="EMBL" id="TGK88541.1"/>
    </source>
</evidence>
<keyword evidence="1" id="KW-0472">Membrane</keyword>
<accession>A0A4R9IJ43</accession>
<proteinExistence type="predicted"/>
<evidence type="ECO:0000313" key="4">
    <source>
        <dbReference type="Proteomes" id="UP000297394"/>
    </source>
</evidence>
<dbReference type="OrthoDB" id="329482at2"/>
<evidence type="ECO:0000313" key="3">
    <source>
        <dbReference type="EMBL" id="TGK89187.1"/>
    </source>
</evidence>
<sequence>MNKIKKENNENSKAKQLNQIKATLLKNGNPRFQMFVILSASFICATITSIVLLNLGLSLMYIRYPLAIFTGYLSFFLFLRIWVIFAFKGMNLHPDESYNLLRIDSNRNLSSSNINSTSKIYDFLFDYEQIFLVIFILIITFSIFIIFAYVIFISPIFLSEIIFESFALTFIYKKIKNYQSIGWYGVVIKNTIIPFLFLLAIITFIVFAIQSAFPEIKSMGHLIDSIIENN</sequence>
<feature type="transmembrane region" description="Helical" evidence="1">
    <location>
        <begin position="66"/>
        <end position="87"/>
    </location>
</feature>
<feature type="transmembrane region" description="Helical" evidence="1">
    <location>
        <begin position="130"/>
        <end position="150"/>
    </location>
</feature>
<keyword evidence="1" id="KW-0812">Transmembrane</keyword>
<keyword evidence="5" id="KW-1185">Reference proteome</keyword>
<evidence type="ECO:0000256" key="1">
    <source>
        <dbReference type="SAM" id="Phobius"/>
    </source>
</evidence>
<gene>
    <name evidence="2" type="ORF">EHQ23_06865</name>
    <name evidence="3" type="ORF">EHQ26_19390</name>
</gene>
<reference evidence="4 5" key="2">
    <citation type="journal article" date="2019" name="PLoS Negl. Trop. Dis.">
        <title>Revisiting the worldwide diversity of Leptospira species in the environment.</title>
        <authorList>
            <person name="Vincent A.T."/>
            <person name="Schiettekatte O."/>
            <person name="Bourhy P."/>
            <person name="Veyrier F.J."/>
            <person name="Picardeau M."/>
        </authorList>
    </citation>
    <scope>NUCLEOTIDE SEQUENCE [LARGE SCALE GENOMIC DNA]</scope>
    <source>
        <strain evidence="2 4">201800280</strain>
        <strain evidence="5">201800281</strain>
    </source>
</reference>
<evidence type="ECO:0000313" key="5">
    <source>
        <dbReference type="Proteomes" id="UP000297918"/>
    </source>
</evidence>
<comment type="caution">
    <text evidence="2">The sequence shown here is derived from an EMBL/GenBank/DDBJ whole genome shotgun (WGS) entry which is preliminary data.</text>
</comment>